<dbReference type="EMBL" id="JBBPBM010000084">
    <property type="protein sequence ID" value="KAK8510599.1"/>
    <property type="molecule type" value="Genomic_DNA"/>
</dbReference>
<comment type="caution">
    <text evidence="1">The sequence shown here is derived from an EMBL/GenBank/DDBJ whole genome shotgun (WGS) entry which is preliminary data.</text>
</comment>
<dbReference type="Proteomes" id="UP001472677">
    <property type="component" value="Unassembled WGS sequence"/>
</dbReference>
<protein>
    <submittedName>
        <fullName evidence="1">Uncharacterized protein</fullName>
    </submittedName>
</protein>
<keyword evidence="2" id="KW-1185">Reference proteome</keyword>
<evidence type="ECO:0000313" key="2">
    <source>
        <dbReference type="Proteomes" id="UP001472677"/>
    </source>
</evidence>
<name>A0ABR2BTY4_9ROSI</name>
<proteinExistence type="predicted"/>
<organism evidence="1 2">
    <name type="scientific">Hibiscus sabdariffa</name>
    <name type="common">roselle</name>
    <dbReference type="NCBI Taxonomy" id="183260"/>
    <lineage>
        <taxon>Eukaryota</taxon>
        <taxon>Viridiplantae</taxon>
        <taxon>Streptophyta</taxon>
        <taxon>Embryophyta</taxon>
        <taxon>Tracheophyta</taxon>
        <taxon>Spermatophyta</taxon>
        <taxon>Magnoliopsida</taxon>
        <taxon>eudicotyledons</taxon>
        <taxon>Gunneridae</taxon>
        <taxon>Pentapetalae</taxon>
        <taxon>rosids</taxon>
        <taxon>malvids</taxon>
        <taxon>Malvales</taxon>
        <taxon>Malvaceae</taxon>
        <taxon>Malvoideae</taxon>
        <taxon>Hibiscus</taxon>
    </lineage>
</organism>
<evidence type="ECO:0000313" key="1">
    <source>
        <dbReference type="EMBL" id="KAK8510599.1"/>
    </source>
</evidence>
<reference evidence="1 2" key="1">
    <citation type="journal article" date="2024" name="G3 (Bethesda)">
        <title>Genome assembly of Hibiscus sabdariffa L. provides insights into metabolisms of medicinal natural products.</title>
        <authorList>
            <person name="Kim T."/>
        </authorList>
    </citation>
    <scope>NUCLEOTIDE SEQUENCE [LARGE SCALE GENOMIC DNA]</scope>
    <source>
        <strain evidence="1">TK-2024</strain>
        <tissue evidence="1">Old leaves</tissue>
    </source>
</reference>
<sequence length="110" mass="11867">MQFAVKTVYIVRCDAMCNRNVVVFDESRNRIASILESSRRLKLACYSVAVVIGAEAGSGSIADIRVARTGAASVVVGTGLCTGRSWLRPEVHILENPTDELDELLLANEG</sequence>
<gene>
    <name evidence="1" type="ORF">V6N12_055526</name>
</gene>
<accession>A0ABR2BTY4</accession>